<keyword evidence="2" id="KW-1185">Reference proteome</keyword>
<dbReference type="Proteomes" id="UP000595814">
    <property type="component" value="Chromosome"/>
</dbReference>
<gene>
    <name evidence="1" type="ORF">JFY71_01450</name>
</gene>
<accession>A0AC61MYX2</accession>
<protein>
    <submittedName>
        <fullName evidence="1">Uncharacterized protein</fullName>
    </submittedName>
</protein>
<reference evidence="1 2" key="1">
    <citation type="journal article" date="2022" name="Int. J. Syst. Evol. Microbiol.">
        <title>Miniphocaeibacter halophilus sp. nov., an ammonium-tolerant acetate-producing bacterium isolated from a biogas system.</title>
        <authorList>
            <person name="Schnurer A."/>
            <person name="Singh A."/>
            <person name="Bi S."/>
            <person name="Qiao W."/>
            <person name="Westerholm M."/>
        </authorList>
    </citation>
    <scope>NUCLEOTIDE SEQUENCE [LARGE SCALE GENOMIC DNA]</scope>
    <source>
        <strain evidence="1 2">AMB_01</strain>
    </source>
</reference>
<name>A0AC61MYX2_9FIRM</name>
<sequence length="216" mass="24533">MNNYKKLSKYVLKSILPPLVIGILIFVFLNIVDEAKMNYNNLSDIFNDNFVFKLLVLLKVGVILAILTIGISTIINIQTPILVGYSRREIFKTTVFLILILSIIFAVLITSLELLVRDFFNLDVALGSFFKFFAIYFLLASTIVFYASIYKVNIVAGVLITIATVITFTTVFIMNFRGEIIILNYTNLLTTVKNYSFLLIISTVLLLAYKKILKKI</sequence>
<dbReference type="EMBL" id="CP066744">
    <property type="protein sequence ID" value="QQK08231.1"/>
    <property type="molecule type" value="Genomic_DNA"/>
</dbReference>
<proteinExistence type="predicted"/>
<evidence type="ECO:0000313" key="2">
    <source>
        <dbReference type="Proteomes" id="UP000595814"/>
    </source>
</evidence>
<organism evidence="1 2">
    <name type="scientific">Miniphocaeibacter halophilus</name>
    <dbReference type="NCBI Taxonomy" id="2931922"/>
    <lineage>
        <taxon>Bacteria</taxon>
        <taxon>Bacillati</taxon>
        <taxon>Bacillota</taxon>
        <taxon>Tissierellia</taxon>
        <taxon>Tissierellales</taxon>
        <taxon>Peptoniphilaceae</taxon>
        <taxon>Miniphocaeibacter</taxon>
    </lineage>
</organism>
<evidence type="ECO:0000313" key="1">
    <source>
        <dbReference type="EMBL" id="QQK08231.1"/>
    </source>
</evidence>